<evidence type="ECO:0000256" key="2">
    <source>
        <dbReference type="ARBA" id="ARBA00023054"/>
    </source>
</evidence>
<feature type="compositionally biased region" description="Basic and acidic residues" evidence="5">
    <location>
        <begin position="57"/>
        <end position="69"/>
    </location>
</feature>
<reference evidence="8 9" key="1">
    <citation type="journal article" date="2009" name="Nature">
        <title>Evolution of pathogenicity and sexual reproduction in eight Candida genomes.</title>
        <authorList>
            <person name="Butler G."/>
            <person name="Rasmussen M.D."/>
            <person name="Lin M.F."/>
            <person name="Santos M.A."/>
            <person name="Sakthikumar S."/>
            <person name="Munro C.A."/>
            <person name="Rheinbay E."/>
            <person name="Grabherr M."/>
            <person name="Forche A."/>
            <person name="Reedy J.L."/>
            <person name="Agrafioti I."/>
            <person name="Arnaud M.B."/>
            <person name="Bates S."/>
            <person name="Brown A.J."/>
            <person name="Brunke S."/>
            <person name="Costanzo M.C."/>
            <person name="Fitzpatrick D.A."/>
            <person name="de Groot P.W."/>
            <person name="Harris D."/>
            <person name="Hoyer L.L."/>
            <person name="Hube B."/>
            <person name="Klis F.M."/>
            <person name="Kodira C."/>
            <person name="Lennard N."/>
            <person name="Logue M.E."/>
            <person name="Martin R."/>
            <person name="Neiman A.M."/>
            <person name="Nikolaou E."/>
            <person name="Quail M.A."/>
            <person name="Quinn J."/>
            <person name="Santos M.C."/>
            <person name="Schmitzberger F.F."/>
            <person name="Sherlock G."/>
            <person name="Shah P."/>
            <person name="Silverstein K.A."/>
            <person name="Skrzypek M.S."/>
            <person name="Soll D."/>
            <person name="Staggs R."/>
            <person name="Stansfield I."/>
            <person name="Stumpf M.P."/>
            <person name="Sudbery P.E."/>
            <person name="Srikantha T."/>
            <person name="Zeng Q."/>
            <person name="Berman J."/>
            <person name="Berriman M."/>
            <person name="Heitman J."/>
            <person name="Gow N.A."/>
            <person name="Lorenz M.C."/>
            <person name="Birren B.W."/>
            <person name="Kellis M."/>
            <person name="Cuomo C.A."/>
        </authorList>
    </citation>
    <scope>NUCLEOTIDE SEQUENCE [LARGE SCALE GENOMIC DNA]</scope>
    <source>
        <strain evidence="9">ATCC MYA-3404 / T1</strain>
    </source>
</reference>
<dbReference type="PANTHER" id="PTHR18898:SF2">
    <property type="entry name" value="NUCLEOPROTEIN TPR"/>
    <property type="match status" value="1"/>
</dbReference>
<dbReference type="PANTHER" id="PTHR18898">
    <property type="entry name" value="NUCLEOPROTEIN TPR-RELATED"/>
    <property type="match status" value="1"/>
</dbReference>
<dbReference type="GO" id="GO:0006406">
    <property type="term" value="P:mRNA export from nucleus"/>
    <property type="evidence" value="ECO:0007669"/>
    <property type="project" value="TreeGrafter"/>
</dbReference>
<dbReference type="Gene3D" id="1.10.287.1490">
    <property type="match status" value="1"/>
</dbReference>
<evidence type="ECO:0000256" key="4">
    <source>
        <dbReference type="SAM" id="Coils"/>
    </source>
</evidence>
<evidence type="ECO:0000259" key="6">
    <source>
        <dbReference type="Pfam" id="PF07926"/>
    </source>
</evidence>
<organism evidence="8 9">
    <name type="scientific">Candida tropicalis (strain ATCC MYA-3404 / T1)</name>
    <name type="common">Yeast</name>
    <dbReference type="NCBI Taxonomy" id="294747"/>
    <lineage>
        <taxon>Eukaryota</taxon>
        <taxon>Fungi</taxon>
        <taxon>Dikarya</taxon>
        <taxon>Ascomycota</taxon>
        <taxon>Saccharomycotina</taxon>
        <taxon>Pichiomycetes</taxon>
        <taxon>Debaryomycetaceae</taxon>
        <taxon>Candida/Lodderomyces clade</taxon>
        <taxon>Candida</taxon>
    </lineage>
</organism>
<gene>
    <name evidence="8" type="ORF">CTRG_00043</name>
</gene>
<dbReference type="STRING" id="294747.C5M1V4"/>
<feature type="compositionally biased region" description="Polar residues" evidence="5">
    <location>
        <begin position="30"/>
        <end position="47"/>
    </location>
</feature>
<evidence type="ECO:0000256" key="5">
    <source>
        <dbReference type="SAM" id="MobiDB-lite"/>
    </source>
</evidence>
<comment type="subcellular location">
    <subcellularLocation>
        <location evidence="1">Nucleus</location>
    </subcellularLocation>
</comment>
<dbReference type="HOGENOM" id="CLU_002593_0_0_1"/>
<keyword evidence="3" id="KW-0539">Nucleus</keyword>
<feature type="region of interest" description="Disordered" evidence="5">
    <location>
        <begin position="1692"/>
        <end position="1801"/>
    </location>
</feature>
<dbReference type="GO" id="GO:0005643">
    <property type="term" value="C:nuclear pore"/>
    <property type="evidence" value="ECO:0007669"/>
    <property type="project" value="TreeGrafter"/>
</dbReference>
<dbReference type="eggNOG" id="KOG4674">
    <property type="taxonomic scope" value="Eukaryota"/>
</dbReference>
<keyword evidence="9" id="KW-1185">Reference proteome</keyword>
<dbReference type="OrthoDB" id="343070at2759"/>
<dbReference type="KEGG" id="ctp:CTRG_00043"/>
<dbReference type="EMBL" id="GG692395">
    <property type="protein sequence ID" value="EER35304.1"/>
    <property type="molecule type" value="Genomic_DNA"/>
</dbReference>
<feature type="compositionally biased region" description="Basic and acidic residues" evidence="5">
    <location>
        <begin position="1781"/>
        <end position="1791"/>
    </location>
</feature>
<dbReference type="Proteomes" id="UP000002037">
    <property type="component" value="Unassembled WGS sequence"/>
</dbReference>
<dbReference type="Pfam" id="PF07926">
    <property type="entry name" value="TPR_MLP1_2"/>
    <property type="match status" value="1"/>
</dbReference>
<dbReference type="GO" id="GO:0006606">
    <property type="term" value="P:protein import into nucleus"/>
    <property type="evidence" value="ECO:0007669"/>
    <property type="project" value="InterPro"/>
</dbReference>
<feature type="coiled-coil region" evidence="4">
    <location>
        <begin position="601"/>
        <end position="663"/>
    </location>
</feature>
<evidence type="ECO:0000259" key="7">
    <source>
        <dbReference type="Pfam" id="PF25785"/>
    </source>
</evidence>
<feature type="coiled-coil region" evidence="4">
    <location>
        <begin position="1337"/>
        <end position="1667"/>
    </location>
</feature>
<dbReference type="RefSeq" id="XP_002545262.1">
    <property type="nucleotide sequence ID" value="XM_002545216.1"/>
</dbReference>
<dbReference type="GeneID" id="8302177"/>
<accession>C5M1V4</accession>
<feature type="domain" description="NUA/TPR/MLP1-2-like" evidence="7">
    <location>
        <begin position="637"/>
        <end position="745"/>
    </location>
</feature>
<evidence type="ECO:0000256" key="3">
    <source>
        <dbReference type="ARBA" id="ARBA00023242"/>
    </source>
</evidence>
<feature type="coiled-coil region" evidence="4">
    <location>
        <begin position="720"/>
        <end position="930"/>
    </location>
</feature>
<dbReference type="Pfam" id="PF25785">
    <property type="entry name" value="TPR"/>
    <property type="match status" value="1"/>
</dbReference>
<evidence type="ECO:0000313" key="8">
    <source>
        <dbReference type="EMBL" id="EER35304.1"/>
    </source>
</evidence>
<feature type="coiled-coil region" evidence="4">
    <location>
        <begin position="412"/>
        <end position="453"/>
    </location>
</feature>
<dbReference type="GO" id="GO:0017056">
    <property type="term" value="F:structural constituent of nuclear pore"/>
    <property type="evidence" value="ECO:0007669"/>
    <property type="project" value="TreeGrafter"/>
</dbReference>
<evidence type="ECO:0000313" key="9">
    <source>
        <dbReference type="Proteomes" id="UP000002037"/>
    </source>
</evidence>
<feature type="region of interest" description="Disordered" evidence="5">
    <location>
        <begin position="1"/>
        <end position="122"/>
    </location>
</feature>
<dbReference type="VEuPathDB" id="FungiDB:CTRG_00043"/>
<evidence type="ECO:0000256" key="1">
    <source>
        <dbReference type="ARBA" id="ARBA00004123"/>
    </source>
</evidence>
<proteinExistence type="predicted"/>
<dbReference type="InterPro" id="IPR012929">
    <property type="entry name" value="Nucleoprot-TPR/MLP1-2_dom"/>
</dbReference>
<feature type="domain" description="Nucleoprotein TPR/MLP1-2" evidence="6">
    <location>
        <begin position="1175"/>
        <end position="1301"/>
    </location>
</feature>
<sequence length="1801" mass="205612">MSEDISNKDIITVEDQSEEKQLVVEESAQALETSEQQIEESATTEQTPIEIDDAEKDTEHQEDEKEQQHQSEQQQEDQQSEQVQDVGNDSIQEDPHTSFLQPPASEKQFTTPSKDLPALKDIEPITTPKTFAVAKDAIEDQENLHGDGDTNNNNNHNSHDDSTPIVASSPMKHNILADLEMHNEDTIDEDSLRAISGYLSLDESSIRSINNSSVLQALVSKSVEFQNITSENEFLKLKLEQNAQSIGKQLDDLKQKYSQSDNLATTLKDEKEKLELNYKQQQQEFANLKEGKDNIERELLQLKTSESAKDEELNKLRDAQGQFEMDFEQQINQLSSTNITQSKKLNELTKEINETRNDKFTLQLDLTKAQNEISYLRDQKEWFENELKSAQSRFTDLIKKHESEYISTTSNVSNFQIRNETLEKLKQQLESTVDDLKSKLEQEITKSSKTESEFELEKSRFLKEITSKEELIELTKLQSEQRASRIEQLESYIEEVKDSMGETIASLESRLSEETEKLMKVEEKLRRTEEVLDAELHKETDLPKLSDSSAMIAANGISLSTLYSEYNHLKKQLVLERSQKQKMEIQLESFIAELDARKPAIANYREQIQFYENSMKEMIGKVETIRSEKTEVEKDAKRLRTVINENEIELVSLKKLLKDLGRQLCFYLIHSKIRDNNENPLTASEKRAIEKILDQSGRSDEQESDSDKLITERLLEFKNIIELRQKNEELLVAIRNLSRKLESREDENNNLESVAIEEAKEAILTLESELDSLNIKLDAITKERDALRSINGKTATSNTNNNYLVQINEDLKKKVDDCESIISKLREQSSKTVVDLNEKLRVITDQKNELSLKVSVSDKSAELANSRLSIVQKSFEDSRQELDQVRKEINFWKQQTSKLEASLITKSEQLHQLEETLSSNKIAVASLEREREFKNVIQDSLQNEVNTLKQDKTKLNEFVLNLQSMLKEREESAKEISSKLNASIDNYQSLHKKLSEKEERIFILSNQSELSLKAQNAKLEQVNEISRQLLETKNMLVEKENLVEELKKKLSSKRDIVVAPVATGVPAGGSTASNNESNNNNLEIQQLKEDLRIAESQVDELTNLAKASETTLINATTSFEQYKHDSESKYQSLIKEKESLEEEVKRVNELYQTTTNNLELAKTEHLAELNNLKSQLNEFRYKSDQYDALDKDYKEKLESIRKDLQEQVKLANESHNKYSIELNKNVTLSEQISGLKDKLEVKEVEIKNLAEEVKITKKSVEEQKDKLAVEKSQIETDLSMSNNKISELKEQNDLLLNQLELTKQSVNGGSTGSENVDDLRQVINYLRREKDSSDAKLLVATHENQELKIRLTNVENQIAATSSTFNNSTSVINLDAKVQEQKELSSQLEQMNILKESNNNLRQENSKLVEEIGKLHSEVDNLRKELDPLKATNNKLTTELEFAEQKVKLIEEENQRIKTSATSTDEEKVEEAKKLHDSVQKMQEQMSRLKEKANQRVLEKSAIITEKDANIQELNKKIQELNNKIEELGKSTKVSDESKDQINKSKEQIDELNKKLTSVSEDLKKVVQEKNDLIKKLSDLESNLRNQFEKEKQELSKTLQSSKGSDSTVNKDLQENYNSLLDRFVQEKKQFESELETTKAKTREEVEKKYELKLKMLTRKVDKYEKAMKNTTPATVPAKPPIATGTPTLATPGQASSGLVTAATPAAKSTSGSPILAGKPVARPVGHPGNESTLTVHRPGPTHPFNESTLTVHRPAVSKTEPKKFSPSPNVSNTGGNGQQESRKRTNENQQHRPQVKKAKD</sequence>
<keyword evidence="2 4" id="KW-0175">Coiled coil</keyword>
<feature type="coiled-coil region" evidence="4">
    <location>
        <begin position="236"/>
        <end position="386"/>
    </location>
</feature>
<feature type="coiled-coil region" evidence="4">
    <location>
        <begin position="504"/>
        <end position="538"/>
    </location>
</feature>
<protein>
    <submittedName>
        <fullName evidence="8">Uncharacterized protein</fullName>
    </submittedName>
</protein>
<name>C5M1V4_CANTT</name>
<feature type="region of interest" description="Disordered" evidence="5">
    <location>
        <begin position="142"/>
        <end position="163"/>
    </location>
</feature>
<feature type="coiled-coil region" evidence="4">
    <location>
        <begin position="980"/>
        <end position="1305"/>
    </location>
</feature>
<dbReference type="InterPro" id="IPR057974">
    <property type="entry name" value="NUA/TPR/MLP1-2-like_dom"/>
</dbReference>